<feature type="signal peptide" evidence="1">
    <location>
        <begin position="1"/>
        <end position="33"/>
    </location>
</feature>
<name>A0A4R6RD03_9HYPH</name>
<sequence>MVSQLESSLSTAIRGSAVAAVAALLSTTPLAVAAPRAGETQALYDVSFMGFGIAKGSLAVRVERGSYAAKLHISTSGLARIISSEESYATAKGRLGRSLTPASYELMSRGDKVTEVDMGLAGGRIRSLKAIPELAERDDRIPVKAEHKRGVMDPLSAALVPVSGKGGKEVCDRTLPIFDGWTRYDIRLSYKDTKKIEVPGYSGDAVVCGARWVPVAGHRAGNKSTAFMESNRDLEAWFVPAADEGLMLPYKISVKTMKGMLVVQARQFGDGAKPAVEQATAAN</sequence>
<proteinExistence type="predicted"/>
<dbReference type="EMBL" id="SNXY01000008">
    <property type="protein sequence ID" value="TDP84009.1"/>
    <property type="molecule type" value="Genomic_DNA"/>
</dbReference>
<dbReference type="Proteomes" id="UP000294547">
    <property type="component" value="Unassembled WGS sequence"/>
</dbReference>
<dbReference type="InterPro" id="IPR021457">
    <property type="entry name" value="DUF3108"/>
</dbReference>
<reference evidence="2 3" key="1">
    <citation type="submission" date="2019-03" db="EMBL/GenBank/DDBJ databases">
        <title>Genomic Encyclopedia of Type Strains, Phase IV (KMG-IV): sequencing the most valuable type-strain genomes for metagenomic binning, comparative biology and taxonomic classification.</title>
        <authorList>
            <person name="Goeker M."/>
        </authorList>
    </citation>
    <scope>NUCLEOTIDE SEQUENCE [LARGE SCALE GENOMIC DNA]</scope>
    <source>
        <strain evidence="2 3">DSM 102969</strain>
    </source>
</reference>
<dbReference type="Pfam" id="PF11306">
    <property type="entry name" value="DUF3108"/>
    <property type="match status" value="1"/>
</dbReference>
<feature type="chain" id="PRO_5020886280" evidence="1">
    <location>
        <begin position="34"/>
        <end position="283"/>
    </location>
</feature>
<protein>
    <submittedName>
        <fullName evidence="2">Uncharacterized protein DUF3108</fullName>
    </submittedName>
</protein>
<evidence type="ECO:0000256" key="1">
    <source>
        <dbReference type="SAM" id="SignalP"/>
    </source>
</evidence>
<gene>
    <name evidence="2" type="ORF">EDD54_2612</name>
</gene>
<organism evidence="2 3">
    <name type="scientific">Oharaeibacter diazotrophicus</name>
    <dbReference type="NCBI Taxonomy" id="1920512"/>
    <lineage>
        <taxon>Bacteria</taxon>
        <taxon>Pseudomonadati</taxon>
        <taxon>Pseudomonadota</taxon>
        <taxon>Alphaproteobacteria</taxon>
        <taxon>Hyphomicrobiales</taxon>
        <taxon>Pleomorphomonadaceae</taxon>
        <taxon>Oharaeibacter</taxon>
    </lineage>
</organism>
<comment type="caution">
    <text evidence="2">The sequence shown here is derived from an EMBL/GenBank/DDBJ whole genome shotgun (WGS) entry which is preliminary data.</text>
</comment>
<evidence type="ECO:0000313" key="3">
    <source>
        <dbReference type="Proteomes" id="UP000294547"/>
    </source>
</evidence>
<keyword evidence="3" id="KW-1185">Reference proteome</keyword>
<dbReference type="AlphaFoldDB" id="A0A4R6RD03"/>
<accession>A0A4R6RD03</accession>
<evidence type="ECO:0000313" key="2">
    <source>
        <dbReference type="EMBL" id="TDP84009.1"/>
    </source>
</evidence>
<keyword evidence="1" id="KW-0732">Signal</keyword>